<dbReference type="Proteomes" id="UP000002668">
    <property type="component" value="Genome"/>
</dbReference>
<dbReference type="HOGENOM" id="CLU_909340_0_0_1"/>
<evidence type="ECO:0000313" key="2">
    <source>
        <dbReference type="Proteomes" id="UP000002668"/>
    </source>
</evidence>
<dbReference type="InParanoid" id="E5A217"/>
<dbReference type="EMBL" id="FP929132">
    <property type="protein sequence ID" value="CBX97734.1"/>
    <property type="molecule type" value="Genomic_DNA"/>
</dbReference>
<organism evidence="2">
    <name type="scientific">Leptosphaeria maculans (strain JN3 / isolate v23.1.3 / race Av1-4-5-6-7-8)</name>
    <name type="common">Blackleg fungus</name>
    <name type="synonym">Phoma lingam</name>
    <dbReference type="NCBI Taxonomy" id="985895"/>
    <lineage>
        <taxon>Eukaryota</taxon>
        <taxon>Fungi</taxon>
        <taxon>Dikarya</taxon>
        <taxon>Ascomycota</taxon>
        <taxon>Pezizomycotina</taxon>
        <taxon>Dothideomycetes</taxon>
        <taxon>Pleosporomycetidae</taxon>
        <taxon>Pleosporales</taxon>
        <taxon>Pleosporineae</taxon>
        <taxon>Leptosphaeriaceae</taxon>
        <taxon>Plenodomus</taxon>
        <taxon>Plenodomus lingam/Leptosphaeria maculans species complex</taxon>
    </lineage>
</organism>
<dbReference type="eggNOG" id="ENOG502RZT7">
    <property type="taxonomic scope" value="Eukaryota"/>
</dbReference>
<gene>
    <name evidence="1" type="ORF">LEMA_P091430.1</name>
</gene>
<reference evidence="2" key="1">
    <citation type="journal article" date="2011" name="Nat. Commun.">
        <title>Effector diversification within compartments of the Leptosphaeria maculans genome affected by Repeat-Induced Point mutations.</title>
        <authorList>
            <person name="Rouxel T."/>
            <person name="Grandaubert J."/>
            <person name="Hane J.K."/>
            <person name="Hoede C."/>
            <person name="van de Wouw A.P."/>
            <person name="Couloux A."/>
            <person name="Dominguez V."/>
            <person name="Anthouard V."/>
            <person name="Bally P."/>
            <person name="Bourras S."/>
            <person name="Cozijnsen A.J."/>
            <person name="Ciuffetti L.M."/>
            <person name="Degrave A."/>
            <person name="Dilmaghani A."/>
            <person name="Duret L."/>
            <person name="Fudal I."/>
            <person name="Goodwin S.B."/>
            <person name="Gout L."/>
            <person name="Glaser N."/>
            <person name="Linglin J."/>
            <person name="Kema G.H.J."/>
            <person name="Lapalu N."/>
            <person name="Lawrence C.B."/>
            <person name="May K."/>
            <person name="Meyer M."/>
            <person name="Ollivier B."/>
            <person name="Poulain J."/>
            <person name="Schoch C.L."/>
            <person name="Simon A."/>
            <person name="Spatafora J.W."/>
            <person name="Stachowiak A."/>
            <person name="Turgeon B.G."/>
            <person name="Tyler B.M."/>
            <person name="Vincent D."/>
            <person name="Weissenbach J."/>
            <person name="Amselem J."/>
            <person name="Quesneville H."/>
            <person name="Oliver R.P."/>
            <person name="Wincker P."/>
            <person name="Balesdent M.-H."/>
            <person name="Howlett B.J."/>
        </authorList>
    </citation>
    <scope>NUCLEOTIDE SEQUENCE [LARGE SCALE GENOMIC DNA]</scope>
    <source>
        <strain evidence="2">JN3 / isolate v23.1.3 / race Av1-4-5-6-7-8</strain>
    </source>
</reference>
<proteinExistence type="predicted"/>
<dbReference type="PANTHER" id="PTHR43569">
    <property type="entry name" value="AMIDOHYDROLASE"/>
    <property type="match status" value="1"/>
</dbReference>
<dbReference type="VEuPathDB" id="FungiDB:LEMA_P091430.1"/>
<dbReference type="OrthoDB" id="2135488at2759"/>
<evidence type="ECO:0000313" key="1">
    <source>
        <dbReference type="EMBL" id="CBX97734.1"/>
    </source>
</evidence>
<protein>
    <recommendedName>
        <fullName evidence="3">Amidohydrolase-related domain-containing protein</fullName>
    </recommendedName>
</protein>
<accession>E5A217</accession>
<dbReference type="OMA" id="SEAWIEN"/>
<evidence type="ECO:0008006" key="3">
    <source>
        <dbReference type="Google" id="ProtNLM"/>
    </source>
</evidence>
<name>E5A217_LEPMJ</name>
<dbReference type="Gene3D" id="3.20.20.140">
    <property type="entry name" value="Metal-dependent hydrolases"/>
    <property type="match status" value="1"/>
</dbReference>
<keyword evidence="2" id="KW-1185">Reference proteome</keyword>
<dbReference type="AlphaFoldDB" id="E5A217"/>
<dbReference type="STRING" id="985895.E5A217"/>
<dbReference type="InterPro" id="IPR052350">
    <property type="entry name" value="Metallo-dep_Lactonases"/>
</dbReference>
<sequence>MDSAMAPSRILDSHIHLWPGTATTSKHHGWMSEGHFFAKQHGIQDYLAVATPKPWGFIYVETDRYLPSPTPPLHGTENEAEQEERLENWAQQPLEELRFLRRIVEDKAQEGDGFQEGDVELMKGCVIWAPFPLAPALFKTFLRIAEGVAGPELWRRVVGFRYLLQGKAEGEVKRIVQSEAWIENMTSLASGREGKGWAFDVGVDTHRDGLEPLEAVGEMIQEVRRREKASGSGKAVRFVLSRFEISLIVLYTPRRCASWPMLPAFSTSALHLVCCCCCCCGYHALQRVNRHTTSESEATLQNDVAP</sequence>
<dbReference type="PANTHER" id="PTHR43569:SF2">
    <property type="entry name" value="AMIDOHYDROLASE-RELATED DOMAIN-CONTAINING PROTEIN"/>
    <property type="match status" value="1"/>
</dbReference>